<dbReference type="Proteomes" id="UP000272908">
    <property type="component" value="Unassembled WGS sequence"/>
</dbReference>
<sequence>MRIVLHAGMHKTGSTAIQQAFCSDPPKGLSLPGGPRLNQSDDVQLLFQTGAALDKFHAARYRHLDSAALGRWRDDLAARWRSALARARTPVFLISAEDLSAPDFGQDALVRLVDFLRATRPEAQIEAIAYVRAPRGFMQSAFQQRVKEEKPAARDLDPASLWPNYRARLEKFDAVLGADAVTLRIFAPTHFPNGDVVADLGSFLEVSTASGNQANDGLSLEAMAVAQARLAGRLPVDFPNRALAERFRALPARSLAGLGTRRFAFSDSLVAPVLTANSHDLDWIESRLGQRLTERAAPPDAIGSADELLTLAIDSRDALAAYVAAQTDHARNTALRVWTSRIARTLIRRDPQRKT</sequence>
<organism evidence="1 2">
    <name type="scientific">Roseinatronobacter ekhonensis</name>
    <dbReference type="NCBI Taxonomy" id="254356"/>
    <lineage>
        <taxon>Bacteria</taxon>
        <taxon>Pseudomonadati</taxon>
        <taxon>Pseudomonadota</taxon>
        <taxon>Alphaproteobacteria</taxon>
        <taxon>Rhodobacterales</taxon>
        <taxon>Paracoccaceae</taxon>
        <taxon>Roseinatronobacter</taxon>
    </lineage>
</organism>
<keyword evidence="2" id="KW-1185">Reference proteome</keyword>
<dbReference type="AlphaFoldDB" id="A0A3B0MT03"/>
<evidence type="ECO:0000313" key="1">
    <source>
        <dbReference type="EMBL" id="SUZ31964.1"/>
    </source>
</evidence>
<reference evidence="2" key="1">
    <citation type="submission" date="2018-08" db="EMBL/GenBank/DDBJ databases">
        <authorList>
            <person name="Rodrigo-Torres L."/>
            <person name="Arahal R. D."/>
            <person name="Lucena T."/>
        </authorList>
    </citation>
    <scope>NUCLEOTIDE SEQUENCE [LARGE SCALE GENOMIC DNA]</scope>
    <source>
        <strain evidence="2">CECT 7235</strain>
    </source>
</reference>
<gene>
    <name evidence="1" type="ORF">ROE7235_01715</name>
</gene>
<dbReference type="OrthoDB" id="7540582at2"/>
<name>A0A3B0MT03_9RHOB</name>
<accession>A0A3B0MT03</accession>
<evidence type="ECO:0000313" key="2">
    <source>
        <dbReference type="Proteomes" id="UP000272908"/>
    </source>
</evidence>
<dbReference type="RefSeq" id="WP_121094599.1">
    <property type="nucleotide sequence ID" value="NZ_UIHC01000013.1"/>
</dbReference>
<proteinExistence type="predicted"/>
<dbReference type="InterPro" id="IPR027417">
    <property type="entry name" value="P-loop_NTPase"/>
</dbReference>
<dbReference type="EMBL" id="UIHC01000013">
    <property type="protein sequence ID" value="SUZ31964.1"/>
    <property type="molecule type" value="Genomic_DNA"/>
</dbReference>
<protein>
    <submittedName>
        <fullName evidence="1">Uncharacterized protein</fullName>
    </submittedName>
</protein>
<dbReference type="SUPFAM" id="SSF52540">
    <property type="entry name" value="P-loop containing nucleoside triphosphate hydrolases"/>
    <property type="match status" value="1"/>
</dbReference>